<evidence type="ECO:0000313" key="8">
    <source>
        <dbReference type="Proteomes" id="UP000199199"/>
    </source>
</evidence>
<dbReference type="AlphaFoldDB" id="A0A1I6P342"/>
<keyword evidence="3" id="KW-0378">Hydrolase</keyword>
<reference evidence="8" key="1">
    <citation type="submission" date="2016-10" db="EMBL/GenBank/DDBJ databases">
        <authorList>
            <person name="Varghese N."/>
            <person name="Submissions S."/>
        </authorList>
    </citation>
    <scope>NUCLEOTIDE SEQUENCE [LARGE SCALE GENOMIC DNA]</scope>
    <source>
        <strain evidence="8">DSM 22427</strain>
    </source>
</reference>
<evidence type="ECO:0000256" key="2">
    <source>
        <dbReference type="ARBA" id="ARBA00022723"/>
    </source>
</evidence>
<feature type="compositionally biased region" description="Basic and acidic residues" evidence="5">
    <location>
        <begin position="44"/>
        <end position="57"/>
    </location>
</feature>
<evidence type="ECO:0000256" key="5">
    <source>
        <dbReference type="SAM" id="MobiDB-lite"/>
    </source>
</evidence>
<evidence type="ECO:0000256" key="4">
    <source>
        <dbReference type="ARBA" id="ARBA00022833"/>
    </source>
</evidence>
<keyword evidence="8" id="KW-1185">Reference proteome</keyword>
<name>A0A1I6P342_9EURY</name>
<dbReference type="RefSeq" id="WP_092900592.1">
    <property type="nucleotide sequence ID" value="NZ_FOZS01000001.1"/>
</dbReference>
<accession>A0A1I6P342</accession>
<proteinExistence type="predicted"/>
<sequence>MTRRHALAAGCVAVGGIVAGALSRPSSDDGPVATARRPRGSGEVARRSESLLDGTDHETTLYEIDASEAGPTAMVFGGVHGDERNGIAVAHEMVEWHPDAGTLVVIPETNRVAIENEERDGVGGDLNRQFPLGDDPQTELARGIWDALERYDPDVVCDLHRSLGISGLHHQYVGQMVFYSPGACGPAVAGALNDAMIPWYTPLHRFRASLSDINGPLLFQAANRELGAMSYLLESTSFVLDEAAMIRHTRFGAAKVLEVHGLIESEGGR</sequence>
<dbReference type="SUPFAM" id="SSF53187">
    <property type="entry name" value="Zn-dependent exopeptidases"/>
    <property type="match status" value="1"/>
</dbReference>
<keyword evidence="4" id="KW-0862">Zinc</keyword>
<dbReference type="Proteomes" id="UP000199199">
    <property type="component" value="Unassembled WGS sequence"/>
</dbReference>
<feature type="domain" description="Succinylglutamate desuccinylase/Aspartoacylase catalytic" evidence="6">
    <location>
        <begin position="69"/>
        <end position="171"/>
    </location>
</feature>
<dbReference type="OrthoDB" id="170089at2157"/>
<dbReference type="EMBL" id="FOZS01000001">
    <property type="protein sequence ID" value="SFS34624.1"/>
    <property type="molecule type" value="Genomic_DNA"/>
</dbReference>
<feature type="region of interest" description="Disordered" evidence="5">
    <location>
        <begin position="23"/>
        <end position="57"/>
    </location>
</feature>
<gene>
    <name evidence="7" type="ORF">SAMN04488556_0291</name>
</gene>
<evidence type="ECO:0000256" key="3">
    <source>
        <dbReference type="ARBA" id="ARBA00022801"/>
    </source>
</evidence>
<dbReference type="Gene3D" id="3.40.630.10">
    <property type="entry name" value="Zn peptidases"/>
    <property type="match status" value="1"/>
</dbReference>
<evidence type="ECO:0000259" key="6">
    <source>
        <dbReference type="Pfam" id="PF24827"/>
    </source>
</evidence>
<evidence type="ECO:0000313" key="7">
    <source>
        <dbReference type="EMBL" id="SFS34624.1"/>
    </source>
</evidence>
<keyword evidence="2" id="KW-0479">Metal-binding</keyword>
<protein>
    <submittedName>
        <fullName evidence="7">Succinylglutamate desuccinylase / Aspartoacylase family protein</fullName>
    </submittedName>
</protein>
<dbReference type="GO" id="GO:0016788">
    <property type="term" value="F:hydrolase activity, acting on ester bonds"/>
    <property type="evidence" value="ECO:0007669"/>
    <property type="project" value="InterPro"/>
</dbReference>
<organism evidence="7 8">
    <name type="scientific">Halostagnicola kamekurae</name>
    <dbReference type="NCBI Taxonomy" id="619731"/>
    <lineage>
        <taxon>Archaea</taxon>
        <taxon>Methanobacteriati</taxon>
        <taxon>Methanobacteriota</taxon>
        <taxon>Stenosarchaea group</taxon>
        <taxon>Halobacteria</taxon>
        <taxon>Halobacteriales</taxon>
        <taxon>Natrialbaceae</taxon>
        <taxon>Halostagnicola</taxon>
    </lineage>
</organism>
<comment type="cofactor">
    <cofactor evidence="1">
        <name>Zn(2+)</name>
        <dbReference type="ChEBI" id="CHEBI:29105"/>
    </cofactor>
</comment>
<dbReference type="GO" id="GO:0046872">
    <property type="term" value="F:metal ion binding"/>
    <property type="evidence" value="ECO:0007669"/>
    <property type="project" value="UniProtKB-KW"/>
</dbReference>
<evidence type="ECO:0000256" key="1">
    <source>
        <dbReference type="ARBA" id="ARBA00001947"/>
    </source>
</evidence>
<dbReference type="InterPro" id="IPR055438">
    <property type="entry name" value="AstE_AspA_cat"/>
</dbReference>
<dbReference type="Pfam" id="PF24827">
    <property type="entry name" value="AstE_AspA_cat"/>
    <property type="match status" value="1"/>
</dbReference>